<accession>U6KND5</accession>
<dbReference type="PANTHER" id="PTHR43995:SF1">
    <property type="entry name" value="PRE-MRNA-PROCESSING FACTOR 19"/>
    <property type="match status" value="1"/>
</dbReference>
<comment type="similarity">
    <text evidence="3 12">Belongs to the WD repeat PRP19 family.</text>
</comment>
<dbReference type="GO" id="GO:0005737">
    <property type="term" value="C:cytoplasm"/>
    <property type="evidence" value="ECO:0007669"/>
    <property type="project" value="TreeGrafter"/>
</dbReference>
<reference evidence="14" key="2">
    <citation type="submission" date="2013-10" db="EMBL/GenBank/DDBJ databases">
        <authorList>
            <person name="Aslett M."/>
        </authorList>
    </citation>
    <scope>NUCLEOTIDE SEQUENCE [LARGE SCALE GENOMIC DNA]</scope>
    <source>
        <strain evidence="14">Houghton</strain>
    </source>
</reference>
<dbReference type="InterPro" id="IPR013083">
    <property type="entry name" value="Znf_RING/FYVE/PHD"/>
</dbReference>
<evidence type="ECO:0000313" key="15">
    <source>
        <dbReference type="Proteomes" id="UP000030747"/>
    </source>
</evidence>
<dbReference type="GeneID" id="25256474"/>
<dbReference type="SMART" id="SM00504">
    <property type="entry name" value="Ubox"/>
    <property type="match status" value="1"/>
</dbReference>
<keyword evidence="6 12" id="KW-0808">Transferase</keyword>
<evidence type="ECO:0000256" key="1">
    <source>
        <dbReference type="ARBA" id="ARBA00004123"/>
    </source>
</evidence>
<name>U6KND5_EIMTE</name>
<organism evidence="14 15">
    <name type="scientific">Eimeria tenella</name>
    <name type="common">Coccidian parasite</name>
    <dbReference type="NCBI Taxonomy" id="5802"/>
    <lineage>
        <taxon>Eukaryota</taxon>
        <taxon>Sar</taxon>
        <taxon>Alveolata</taxon>
        <taxon>Apicomplexa</taxon>
        <taxon>Conoidasida</taxon>
        <taxon>Coccidia</taxon>
        <taxon>Eucoccidiorida</taxon>
        <taxon>Eimeriorina</taxon>
        <taxon>Eimeriidae</taxon>
        <taxon>Eimeria</taxon>
    </lineage>
</organism>
<dbReference type="InterPro" id="IPR038959">
    <property type="entry name" value="Prp19"/>
</dbReference>
<dbReference type="GO" id="GO:0006281">
    <property type="term" value="P:DNA repair"/>
    <property type="evidence" value="ECO:0007669"/>
    <property type="project" value="UniProtKB-KW"/>
</dbReference>
<feature type="non-terminal residue" evidence="14">
    <location>
        <position position="1"/>
    </location>
</feature>
<proteinExistence type="inferred from homology"/>
<evidence type="ECO:0000256" key="11">
    <source>
        <dbReference type="ARBA" id="ARBA00023242"/>
    </source>
</evidence>
<comment type="subcellular location">
    <subcellularLocation>
        <location evidence="1 12">Nucleus</location>
    </subcellularLocation>
</comment>
<comment type="subunit">
    <text evidence="12">Homotetramer.</text>
</comment>
<comment type="catalytic activity">
    <reaction evidence="12">
        <text>S-ubiquitinyl-[E2 ubiquitin-conjugating enzyme]-L-cysteine + [acceptor protein]-L-lysine = [E2 ubiquitin-conjugating enzyme]-L-cysteine + N(6)-ubiquitinyl-[acceptor protein]-L-lysine.</text>
        <dbReference type="EC" id="2.3.2.27"/>
    </reaction>
</comment>
<evidence type="ECO:0000256" key="8">
    <source>
        <dbReference type="ARBA" id="ARBA00022737"/>
    </source>
</evidence>
<keyword evidence="7 12" id="KW-0747">Spliceosome</keyword>
<comment type="pathway">
    <text evidence="2 12">Protein modification; protein ubiquitination.</text>
</comment>
<dbReference type="GO" id="GO:0000398">
    <property type="term" value="P:mRNA splicing, via spliceosome"/>
    <property type="evidence" value="ECO:0007669"/>
    <property type="project" value="InterPro"/>
</dbReference>
<keyword evidence="9 12" id="KW-0833">Ubl conjugation pathway</keyword>
<protein>
    <recommendedName>
        <fullName evidence="12">Pre-mRNA-processing factor 19</fullName>
        <ecNumber evidence="12">2.3.2.27</ecNumber>
    </recommendedName>
</protein>
<evidence type="ECO:0000256" key="12">
    <source>
        <dbReference type="RuleBase" id="RU367101"/>
    </source>
</evidence>
<dbReference type="Proteomes" id="UP000030747">
    <property type="component" value="Unassembled WGS sequence"/>
</dbReference>
<dbReference type="AlphaFoldDB" id="U6KND5"/>
<evidence type="ECO:0000256" key="9">
    <source>
        <dbReference type="ARBA" id="ARBA00022786"/>
    </source>
</evidence>
<evidence type="ECO:0000256" key="7">
    <source>
        <dbReference type="ARBA" id="ARBA00022728"/>
    </source>
</evidence>
<evidence type="ECO:0000256" key="3">
    <source>
        <dbReference type="ARBA" id="ARBA00006388"/>
    </source>
</evidence>
<dbReference type="UniPathway" id="UPA00143"/>
<dbReference type="GO" id="GO:0000974">
    <property type="term" value="C:Prp19 complex"/>
    <property type="evidence" value="ECO:0007669"/>
    <property type="project" value="UniProtKB-UniRule"/>
</dbReference>
<keyword evidence="4" id="KW-0853">WD repeat</keyword>
<comment type="function">
    <text evidence="12">Ubiquitin-protein ligase which is mainly involved pre-mRNA splicing and DNA repair. Required for pre-mRNA splicing as component of the spliceosome.</text>
</comment>
<dbReference type="VEuPathDB" id="ToxoDB:ETH_00037165"/>
<feature type="domain" description="U-box" evidence="13">
    <location>
        <begin position="1"/>
        <end position="72"/>
    </location>
</feature>
<gene>
    <name evidence="14" type="ORF">ETH_00037165</name>
</gene>
<evidence type="ECO:0000256" key="10">
    <source>
        <dbReference type="ARBA" id="ARBA00023187"/>
    </source>
</evidence>
<dbReference type="VEuPathDB" id="ToxoDB:ETH2_1208600"/>
<dbReference type="PROSITE" id="PS51698">
    <property type="entry name" value="U_BOX"/>
    <property type="match status" value="1"/>
</dbReference>
<evidence type="ECO:0000256" key="2">
    <source>
        <dbReference type="ARBA" id="ARBA00004906"/>
    </source>
</evidence>
<dbReference type="OrthoDB" id="687049at2759"/>
<reference evidence="14" key="1">
    <citation type="submission" date="2013-10" db="EMBL/GenBank/DDBJ databases">
        <title>Genomic analysis of the causative agents of coccidiosis in chickens.</title>
        <authorList>
            <person name="Reid A.J."/>
            <person name="Blake D."/>
            <person name="Billington K."/>
            <person name="Browne H."/>
            <person name="Dunn M."/>
            <person name="Hung S."/>
            <person name="Kawahara F."/>
            <person name="Miranda-Saavedra D."/>
            <person name="Mourier T."/>
            <person name="Nagra H."/>
            <person name="Otto T.D."/>
            <person name="Rawlings N."/>
            <person name="Sanchez A."/>
            <person name="Sanders M."/>
            <person name="Subramaniam C."/>
            <person name="Tay Y."/>
            <person name="Dear P."/>
            <person name="Doerig C."/>
            <person name="Gruber A."/>
            <person name="Parkinson J."/>
            <person name="Shirley M."/>
            <person name="Wan K.L."/>
            <person name="Berriman M."/>
            <person name="Tomley F."/>
            <person name="Pain A."/>
        </authorList>
    </citation>
    <scope>NUCLEOTIDE SEQUENCE [LARGE SCALE GENOMIC DNA]</scope>
    <source>
        <strain evidence="14">Houghton</strain>
    </source>
</reference>
<dbReference type="Pfam" id="PF08606">
    <property type="entry name" value="Prp19"/>
    <property type="match status" value="1"/>
</dbReference>
<dbReference type="SUPFAM" id="SSF57850">
    <property type="entry name" value="RING/U-box"/>
    <property type="match status" value="1"/>
</dbReference>
<dbReference type="InterPro" id="IPR003613">
    <property type="entry name" value="Ubox_domain"/>
</dbReference>
<dbReference type="RefSeq" id="XP_013230377.1">
    <property type="nucleotide sequence ID" value="XM_013374923.1"/>
</dbReference>
<dbReference type="GO" id="GO:0070534">
    <property type="term" value="P:protein K63-linked ubiquitination"/>
    <property type="evidence" value="ECO:0007669"/>
    <property type="project" value="UniProtKB-UniRule"/>
</dbReference>
<dbReference type="InterPro" id="IPR013915">
    <property type="entry name" value="Prp19_cc"/>
</dbReference>
<keyword evidence="11 12" id="KW-0539">Nucleus</keyword>
<dbReference type="EC" id="2.3.2.27" evidence="12"/>
<dbReference type="GO" id="GO:0071006">
    <property type="term" value="C:U2-type catalytic step 1 spliceosome"/>
    <property type="evidence" value="ECO:0007669"/>
    <property type="project" value="TreeGrafter"/>
</dbReference>
<dbReference type="InterPro" id="IPR055340">
    <property type="entry name" value="RING-Ubox_PRP19"/>
</dbReference>
<evidence type="ECO:0000256" key="6">
    <source>
        <dbReference type="ARBA" id="ARBA00022679"/>
    </source>
</evidence>
<evidence type="ECO:0000256" key="4">
    <source>
        <dbReference type="ARBA" id="ARBA00022574"/>
    </source>
</evidence>
<keyword evidence="15" id="KW-1185">Reference proteome</keyword>
<keyword evidence="10 12" id="KW-0508">mRNA splicing</keyword>
<evidence type="ECO:0000259" key="13">
    <source>
        <dbReference type="PROSITE" id="PS51698"/>
    </source>
</evidence>
<sequence>MSLVCAVTGEVPDEAVFCPKTNLIYEKRLIMKHIAATGCCPVSGAQLQQQDLLPIKTNPTVKPRPLSASSIPGLLSCLQTEWDSLMSEAFLLKTHLEQVCCCCCCCCCCCSCENPRARAAAASAAAAAPGVAAAGAFGCAAATTAFSFSAALDRHGCCCC</sequence>
<keyword evidence="5 12" id="KW-0507">mRNA processing</keyword>
<evidence type="ECO:0000256" key="5">
    <source>
        <dbReference type="ARBA" id="ARBA00022664"/>
    </source>
</evidence>
<dbReference type="PANTHER" id="PTHR43995">
    <property type="entry name" value="PRE-MRNA-PROCESSING FACTOR 19"/>
    <property type="match status" value="1"/>
</dbReference>
<dbReference type="FunFam" id="3.30.40.10:FF:000027">
    <property type="entry name" value="Pre-mRNA-processing factor 19, putative"/>
    <property type="match status" value="1"/>
</dbReference>
<dbReference type="GO" id="GO:0061630">
    <property type="term" value="F:ubiquitin protein ligase activity"/>
    <property type="evidence" value="ECO:0007669"/>
    <property type="project" value="UniProtKB-UniRule"/>
</dbReference>
<keyword evidence="12" id="KW-0227">DNA damage</keyword>
<keyword evidence="8" id="KW-0677">Repeat</keyword>
<dbReference type="EMBL" id="HG674551">
    <property type="protein sequence ID" value="CDJ39622.1"/>
    <property type="molecule type" value="Genomic_DNA"/>
</dbReference>
<dbReference type="Gene3D" id="3.30.40.10">
    <property type="entry name" value="Zinc/RING finger domain, C3HC4 (zinc finger)"/>
    <property type="match status" value="1"/>
</dbReference>
<dbReference type="CDD" id="cd16656">
    <property type="entry name" value="RING-Ubox_PRP19"/>
    <property type="match status" value="1"/>
</dbReference>
<evidence type="ECO:0000313" key="14">
    <source>
        <dbReference type="EMBL" id="CDJ39622.1"/>
    </source>
</evidence>
<keyword evidence="12" id="KW-0234">DNA repair</keyword>